<feature type="non-terminal residue" evidence="3">
    <location>
        <position position="292"/>
    </location>
</feature>
<dbReference type="SMR" id="A0A0P0WDM7"/>
<keyword evidence="4" id="KW-1185">Reference proteome</keyword>
<evidence type="ECO:0000256" key="1">
    <source>
        <dbReference type="SAM" id="MobiDB-lite"/>
    </source>
</evidence>
<protein>
    <submittedName>
        <fullName evidence="3">Os04g0568751 protein</fullName>
    </submittedName>
</protein>
<evidence type="ECO:0000256" key="2">
    <source>
        <dbReference type="SAM" id="Phobius"/>
    </source>
</evidence>
<dbReference type="Proteomes" id="UP000059680">
    <property type="component" value="Chromosome 4"/>
</dbReference>
<dbReference type="InParanoid" id="A0A0P0WDM7"/>
<dbReference type="Gramene" id="Os04t0568751-00">
    <property type="protein sequence ID" value="Os04t0568751-00"/>
    <property type="gene ID" value="Os04g0568751"/>
</dbReference>
<reference evidence="4" key="1">
    <citation type="journal article" date="2005" name="Nature">
        <title>The map-based sequence of the rice genome.</title>
        <authorList>
            <consortium name="International rice genome sequencing project (IRGSP)"/>
            <person name="Matsumoto T."/>
            <person name="Wu J."/>
            <person name="Kanamori H."/>
            <person name="Katayose Y."/>
            <person name="Fujisawa M."/>
            <person name="Namiki N."/>
            <person name="Mizuno H."/>
            <person name="Yamamoto K."/>
            <person name="Antonio B.A."/>
            <person name="Baba T."/>
            <person name="Sakata K."/>
            <person name="Nagamura Y."/>
            <person name="Aoki H."/>
            <person name="Arikawa K."/>
            <person name="Arita K."/>
            <person name="Bito T."/>
            <person name="Chiden Y."/>
            <person name="Fujitsuka N."/>
            <person name="Fukunaka R."/>
            <person name="Hamada M."/>
            <person name="Harada C."/>
            <person name="Hayashi A."/>
            <person name="Hijishita S."/>
            <person name="Honda M."/>
            <person name="Hosokawa S."/>
            <person name="Ichikawa Y."/>
            <person name="Idonuma A."/>
            <person name="Iijima M."/>
            <person name="Ikeda M."/>
            <person name="Ikeno M."/>
            <person name="Ito K."/>
            <person name="Ito S."/>
            <person name="Ito T."/>
            <person name="Ito Y."/>
            <person name="Ito Y."/>
            <person name="Iwabuchi A."/>
            <person name="Kamiya K."/>
            <person name="Karasawa W."/>
            <person name="Kurita K."/>
            <person name="Katagiri S."/>
            <person name="Kikuta A."/>
            <person name="Kobayashi H."/>
            <person name="Kobayashi N."/>
            <person name="Machita K."/>
            <person name="Maehara T."/>
            <person name="Masukawa M."/>
            <person name="Mizubayashi T."/>
            <person name="Mukai Y."/>
            <person name="Nagasaki H."/>
            <person name="Nagata Y."/>
            <person name="Naito S."/>
            <person name="Nakashima M."/>
            <person name="Nakama Y."/>
            <person name="Nakamichi Y."/>
            <person name="Nakamura M."/>
            <person name="Meguro A."/>
            <person name="Negishi M."/>
            <person name="Ohta I."/>
            <person name="Ohta T."/>
            <person name="Okamoto M."/>
            <person name="Ono N."/>
            <person name="Saji S."/>
            <person name="Sakaguchi M."/>
            <person name="Sakai K."/>
            <person name="Shibata M."/>
            <person name="Shimokawa T."/>
            <person name="Song J."/>
            <person name="Takazaki Y."/>
            <person name="Terasawa K."/>
            <person name="Tsugane M."/>
            <person name="Tsuji K."/>
            <person name="Ueda S."/>
            <person name="Waki K."/>
            <person name="Yamagata H."/>
            <person name="Yamamoto M."/>
            <person name="Yamamoto S."/>
            <person name="Yamane H."/>
            <person name="Yoshiki S."/>
            <person name="Yoshihara R."/>
            <person name="Yukawa K."/>
            <person name="Zhong H."/>
            <person name="Yano M."/>
            <person name="Yuan Q."/>
            <person name="Ouyang S."/>
            <person name="Liu J."/>
            <person name="Jones K.M."/>
            <person name="Gansberger K."/>
            <person name="Moffat K."/>
            <person name="Hill J."/>
            <person name="Bera J."/>
            <person name="Fadrosh D."/>
            <person name="Jin S."/>
            <person name="Johri S."/>
            <person name="Kim M."/>
            <person name="Overton L."/>
            <person name="Reardon M."/>
            <person name="Tsitrin T."/>
            <person name="Vuong H."/>
            <person name="Weaver B."/>
            <person name="Ciecko A."/>
            <person name="Tallon L."/>
            <person name="Jackson J."/>
            <person name="Pai G."/>
            <person name="Aken S.V."/>
            <person name="Utterback T."/>
            <person name="Reidmuller S."/>
            <person name="Feldblyum T."/>
            <person name="Hsiao J."/>
            <person name="Zismann V."/>
            <person name="Iobst S."/>
            <person name="de Vazeille A.R."/>
            <person name="Buell C.R."/>
            <person name="Ying K."/>
            <person name="Li Y."/>
            <person name="Lu T."/>
            <person name="Huang Y."/>
            <person name="Zhao Q."/>
            <person name="Feng Q."/>
            <person name="Zhang L."/>
            <person name="Zhu J."/>
            <person name="Weng Q."/>
            <person name="Mu J."/>
            <person name="Lu Y."/>
            <person name="Fan D."/>
            <person name="Liu Y."/>
            <person name="Guan J."/>
            <person name="Zhang Y."/>
            <person name="Yu S."/>
            <person name="Liu X."/>
            <person name="Zhang Y."/>
            <person name="Hong G."/>
            <person name="Han B."/>
            <person name="Choisne N."/>
            <person name="Demange N."/>
            <person name="Orjeda G."/>
            <person name="Samain S."/>
            <person name="Cattolico L."/>
            <person name="Pelletier E."/>
            <person name="Couloux A."/>
            <person name="Segurens B."/>
            <person name="Wincker P."/>
            <person name="D'Hont A."/>
            <person name="Scarpelli C."/>
            <person name="Weissenbach J."/>
            <person name="Salanoubat M."/>
            <person name="Quetier F."/>
            <person name="Yu Y."/>
            <person name="Kim H.R."/>
            <person name="Rambo T."/>
            <person name="Currie J."/>
            <person name="Collura K."/>
            <person name="Luo M."/>
            <person name="Yang T."/>
            <person name="Ammiraju J.S.S."/>
            <person name="Engler F."/>
            <person name="Soderlund C."/>
            <person name="Wing R.A."/>
            <person name="Palmer L.E."/>
            <person name="de la Bastide M."/>
            <person name="Spiegel L."/>
            <person name="Nascimento L."/>
            <person name="Zutavern T."/>
            <person name="O'Shaughnessy A."/>
            <person name="Dike S."/>
            <person name="Dedhia N."/>
            <person name="Preston R."/>
            <person name="Balija V."/>
            <person name="McCombie W.R."/>
            <person name="Chow T."/>
            <person name="Chen H."/>
            <person name="Chung M."/>
            <person name="Chen C."/>
            <person name="Shaw J."/>
            <person name="Wu H."/>
            <person name="Hsiao K."/>
            <person name="Chao Y."/>
            <person name="Chu M."/>
            <person name="Cheng C."/>
            <person name="Hour A."/>
            <person name="Lee P."/>
            <person name="Lin S."/>
            <person name="Lin Y."/>
            <person name="Liou J."/>
            <person name="Liu S."/>
            <person name="Hsing Y."/>
            <person name="Raghuvanshi S."/>
            <person name="Mohanty A."/>
            <person name="Bharti A.K."/>
            <person name="Gaur A."/>
            <person name="Gupta V."/>
            <person name="Kumar D."/>
            <person name="Ravi V."/>
            <person name="Vij S."/>
            <person name="Kapur A."/>
            <person name="Khurana P."/>
            <person name="Khurana P."/>
            <person name="Khurana J.P."/>
            <person name="Tyagi A.K."/>
            <person name="Gaikwad K."/>
            <person name="Singh A."/>
            <person name="Dalal V."/>
            <person name="Srivastava S."/>
            <person name="Dixit A."/>
            <person name="Pal A.K."/>
            <person name="Ghazi I.A."/>
            <person name="Yadav M."/>
            <person name="Pandit A."/>
            <person name="Bhargava A."/>
            <person name="Sureshbabu K."/>
            <person name="Batra K."/>
            <person name="Sharma T.R."/>
            <person name="Mohapatra T."/>
            <person name="Singh N.K."/>
            <person name="Messing J."/>
            <person name="Nelson A.B."/>
            <person name="Fuks G."/>
            <person name="Kavchok S."/>
            <person name="Keizer G."/>
            <person name="Linton E."/>
            <person name="Llaca V."/>
            <person name="Song R."/>
            <person name="Tanyolac B."/>
            <person name="Young S."/>
            <person name="Ho-Il K."/>
            <person name="Hahn J.H."/>
            <person name="Sangsakoo G."/>
            <person name="Vanavichit A."/>
            <person name="de Mattos Luiz.A.T."/>
            <person name="Zimmer P.D."/>
            <person name="Malone G."/>
            <person name="Dellagostin O."/>
            <person name="de Oliveira A.C."/>
            <person name="Bevan M."/>
            <person name="Bancroft I."/>
            <person name="Minx P."/>
            <person name="Cordum H."/>
            <person name="Wilson R."/>
            <person name="Cheng Z."/>
            <person name="Jin W."/>
            <person name="Jiang J."/>
            <person name="Leong S.A."/>
            <person name="Iwama H."/>
            <person name="Gojobori T."/>
            <person name="Itoh T."/>
            <person name="Niimura Y."/>
            <person name="Fujii Y."/>
            <person name="Habara T."/>
            <person name="Sakai H."/>
            <person name="Sato Y."/>
            <person name="Wilson G."/>
            <person name="Kumar K."/>
            <person name="McCouch S."/>
            <person name="Juretic N."/>
            <person name="Hoen D."/>
            <person name="Wright S."/>
            <person name="Bruskiewich R."/>
            <person name="Bureau T."/>
            <person name="Miyao A."/>
            <person name="Hirochika H."/>
            <person name="Nishikawa T."/>
            <person name="Kadowaki K."/>
            <person name="Sugiura M."/>
            <person name="Burr B."/>
            <person name="Sasaki T."/>
        </authorList>
    </citation>
    <scope>NUCLEOTIDE SEQUENCE [LARGE SCALE GENOMIC DNA]</scope>
    <source>
        <strain evidence="4">cv. Nipponbare</strain>
    </source>
</reference>
<dbReference type="PaxDb" id="39947-A0A0P0WDM7"/>
<dbReference type="EMBL" id="AP014960">
    <property type="protein sequence ID" value="BAS90551.1"/>
    <property type="molecule type" value="Genomic_DNA"/>
</dbReference>
<evidence type="ECO:0000313" key="4">
    <source>
        <dbReference type="Proteomes" id="UP000059680"/>
    </source>
</evidence>
<proteinExistence type="predicted"/>
<feature type="compositionally biased region" description="Basic residues" evidence="1">
    <location>
        <begin position="142"/>
        <end position="187"/>
    </location>
</feature>
<gene>
    <name evidence="3" type="ordered locus">Os04g0568751</name>
    <name evidence="3" type="ORF">OSNPB_040568751</name>
</gene>
<feature type="region of interest" description="Disordered" evidence="1">
    <location>
        <begin position="139"/>
        <end position="199"/>
    </location>
</feature>
<keyword evidence="2" id="KW-1133">Transmembrane helix</keyword>
<dbReference type="AlphaFoldDB" id="A0A0P0WDM7"/>
<reference evidence="3 4" key="2">
    <citation type="journal article" date="2013" name="Plant Cell Physiol.">
        <title>Rice Annotation Project Database (RAP-DB): an integrative and interactive database for rice genomics.</title>
        <authorList>
            <person name="Sakai H."/>
            <person name="Lee S.S."/>
            <person name="Tanaka T."/>
            <person name="Numa H."/>
            <person name="Kim J."/>
            <person name="Kawahara Y."/>
            <person name="Wakimoto H."/>
            <person name="Yang C.C."/>
            <person name="Iwamoto M."/>
            <person name="Abe T."/>
            <person name="Yamada Y."/>
            <person name="Muto A."/>
            <person name="Inokuchi H."/>
            <person name="Ikemura T."/>
            <person name="Matsumoto T."/>
            <person name="Sasaki T."/>
            <person name="Itoh T."/>
        </authorList>
    </citation>
    <scope>NUCLEOTIDE SEQUENCE [LARGE SCALE GENOMIC DNA]</scope>
    <source>
        <strain evidence="4">cv. Nipponbare</strain>
    </source>
</reference>
<accession>A0A0P0WDM7</accession>
<evidence type="ECO:0000313" key="3">
    <source>
        <dbReference type="EMBL" id="BAS90551.1"/>
    </source>
</evidence>
<organism evidence="3 4">
    <name type="scientific">Oryza sativa subsp. japonica</name>
    <name type="common">Rice</name>
    <dbReference type="NCBI Taxonomy" id="39947"/>
    <lineage>
        <taxon>Eukaryota</taxon>
        <taxon>Viridiplantae</taxon>
        <taxon>Streptophyta</taxon>
        <taxon>Embryophyta</taxon>
        <taxon>Tracheophyta</taxon>
        <taxon>Spermatophyta</taxon>
        <taxon>Magnoliopsida</taxon>
        <taxon>Liliopsida</taxon>
        <taxon>Poales</taxon>
        <taxon>Poaceae</taxon>
        <taxon>BOP clade</taxon>
        <taxon>Oryzoideae</taxon>
        <taxon>Oryzeae</taxon>
        <taxon>Oryzinae</taxon>
        <taxon>Oryza</taxon>
        <taxon>Oryza sativa</taxon>
    </lineage>
</organism>
<sequence>ARPRRGRRPHGQREHVQIRQLRRPPDLPLPHGDPPRRVPLSLLVVFLHLIVFAVLVSPFLLLLLLVFPVLLARSFAADRHAEQHRLHVALPRFLLPAAVVVVVPRHEAPHAVADPPRACQLPRQPRVLSPQPGVLLLQLGHRAAHPRRDPRRPARRRRRHRGLPAGARRRGRDRYRRRYAPRRRRPRASGPRPLPPLYPTEQVLLPSPEAVVGELPPIRHHLLESVGVELAHEGGEVAVLEVLGEEVAGELGGAPHHEGRAGVVPRDGLIGARVLHHRVRLRQERRRPRRRR</sequence>
<feature type="transmembrane region" description="Helical" evidence="2">
    <location>
        <begin position="42"/>
        <end position="71"/>
    </location>
</feature>
<keyword evidence="2" id="KW-0472">Membrane</keyword>
<reference evidence="3 4" key="3">
    <citation type="journal article" date="2013" name="Rice">
        <title>Improvement of the Oryza sativa Nipponbare reference genome using next generation sequence and optical map data.</title>
        <authorList>
            <person name="Kawahara Y."/>
            <person name="de la Bastide M."/>
            <person name="Hamilton J.P."/>
            <person name="Kanamori H."/>
            <person name="McCombie W.R."/>
            <person name="Ouyang S."/>
            <person name="Schwartz D.C."/>
            <person name="Tanaka T."/>
            <person name="Wu J."/>
            <person name="Zhou S."/>
            <person name="Childs K.L."/>
            <person name="Davidson R.M."/>
            <person name="Lin H."/>
            <person name="Quesada-Ocampo L."/>
            <person name="Vaillancourt B."/>
            <person name="Sakai H."/>
            <person name="Lee S.S."/>
            <person name="Kim J."/>
            <person name="Numa H."/>
            <person name="Itoh T."/>
            <person name="Buell C.R."/>
            <person name="Matsumoto T."/>
        </authorList>
    </citation>
    <scope>NUCLEOTIDE SEQUENCE [LARGE SCALE GENOMIC DNA]</scope>
    <source>
        <strain evidence="4">cv. Nipponbare</strain>
    </source>
</reference>
<feature type="non-terminal residue" evidence="3">
    <location>
        <position position="1"/>
    </location>
</feature>
<name>A0A0P0WDM7_ORYSJ</name>
<keyword evidence="2" id="KW-0812">Transmembrane</keyword>